<proteinExistence type="predicted"/>
<dbReference type="RefSeq" id="WP_169681434.1">
    <property type="nucleotide sequence ID" value="NZ_JABBNU010000006.1"/>
</dbReference>
<dbReference type="InterPro" id="IPR036890">
    <property type="entry name" value="HATPase_C_sf"/>
</dbReference>
<accession>A0A848IXD6</accession>
<name>A0A848IXD6_9BACT</name>
<keyword evidence="1" id="KW-1133">Transmembrane helix</keyword>
<dbReference type="PANTHER" id="PTHR34220:SF7">
    <property type="entry name" value="SENSOR HISTIDINE KINASE YPDA"/>
    <property type="match status" value="1"/>
</dbReference>
<feature type="transmembrane region" description="Helical" evidence="1">
    <location>
        <begin position="12"/>
        <end position="30"/>
    </location>
</feature>
<dbReference type="GO" id="GO:0016020">
    <property type="term" value="C:membrane"/>
    <property type="evidence" value="ECO:0007669"/>
    <property type="project" value="InterPro"/>
</dbReference>
<protein>
    <submittedName>
        <fullName evidence="3">Histidine kinase</fullName>
    </submittedName>
</protein>
<keyword evidence="3" id="KW-0808">Transferase</keyword>
<evidence type="ECO:0000313" key="4">
    <source>
        <dbReference type="Proteomes" id="UP000559010"/>
    </source>
</evidence>
<feature type="transmembrane region" description="Helical" evidence="1">
    <location>
        <begin position="69"/>
        <end position="90"/>
    </location>
</feature>
<feature type="domain" description="Signal transduction histidine kinase internal region" evidence="2">
    <location>
        <begin position="155"/>
        <end position="233"/>
    </location>
</feature>
<feature type="transmembrane region" description="Helical" evidence="1">
    <location>
        <begin position="42"/>
        <end position="62"/>
    </location>
</feature>
<keyword evidence="1" id="KW-0812">Transmembrane</keyword>
<reference evidence="3 4" key="1">
    <citation type="submission" date="2020-04" db="EMBL/GenBank/DDBJ databases">
        <title>Flammeovirgaceae bacterium KN852 isolated from deep sea.</title>
        <authorList>
            <person name="Zhang D.-C."/>
        </authorList>
    </citation>
    <scope>NUCLEOTIDE SEQUENCE [LARGE SCALE GENOMIC DNA]</scope>
    <source>
        <strain evidence="3 4">KN852</strain>
    </source>
</reference>
<dbReference type="AlphaFoldDB" id="A0A848IXD6"/>
<keyword evidence="3" id="KW-0418">Kinase</keyword>
<feature type="transmembrane region" description="Helical" evidence="1">
    <location>
        <begin position="110"/>
        <end position="129"/>
    </location>
</feature>
<dbReference type="Proteomes" id="UP000559010">
    <property type="component" value="Unassembled WGS sequence"/>
</dbReference>
<dbReference type="InterPro" id="IPR010559">
    <property type="entry name" value="Sig_transdc_His_kin_internal"/>
</dbReference>
<evidence type="ECO:0000259" key="2">
    <source>
        <dbReference type="Pfam" id="PF06580"/>
    </source>
</evidence>
<dbReference type="Pfam" id="PF06580">
    <property type="entry name" value="His_kinase"/>
    <property type="match status" value="1"/>
</dbReference>
<dbReference type="GO" id="GO:0000155">
    <property type="term" value="F:phosphorelay sensor kinase activity"/>
    <property type="evidence" value="ECO:0007669"/>
    <property type="project" value="InterPro"/>
</dbReference>
<evidence type="ECO:0000313" key="3">
    <source>
        <dbReference type="EMBL" id="NMM48967.1"/>
    </source>
</evidence>
<comment type="caution">
    <text evidence="3">The sequence shown here is derived from an EMBL/GenBank/DDBJ whole genome shotgun (WGS) entry which is preliminary data.</text>
</comment>
<keyword evidence="1" id="KW-0472">Membrane</keyword>
<gene>
    <name evidence="3" type="ORF">HH304_11195</name>
</gene>
<dbReference type="SUPFAM" id="SSF55874">
    <property type="entry name" value="ATPase domain of HSP90 chaperone/DNA topoisomerase II/histidine kinase"/>
    <property type="match status" value="1"/>
</dbReference>
<dbReference type="PANTHER" id="PTHR34220">
    <property type="entry name" value="SENSOR HISTIDINE KINASE YPDA"/>
    <property type="match status" value="1"/>
</dbReference>
<sequence>MSDKLKSTSGLILIYVILGLLLSYLELLILKEQKSLVLLSNLSFFILSALFFLPVPQIISFLNPGFQKLFQLIISYFLLTALIIFVAHMGSRGLTELASGENIPFWSDSFYLKLLIAIPSFIGTLIFFYSKYYYQAFKEHVLAEADWKAQRTEVELNLLKARLNPHFLFNALNSLAALSITQSDKMPAYLGKLSAFLRTILSKRSEKIVEIEEEMEQIRRYIALEKLRFGDRLEWIEELDPNSKNVKIPVFIFQPIIENAIKHGVNESDQPIKIRFSGEVKNGFFNVSIINDLGQMPSQKKGTGWGLENVRKQLALIYGRSDLLEVIKNSNNFIVKIHFPLDQQFDL</sequence>
<dbReference type="EMBL" id="JABBNU010000006">
    <property type="protein sequence ID" value="NMM48967.1"/>
    <property type="molecule type" value="Genomic_DNA"/>
</dbReference>
<dbReference type="InterPro" id="IPR050640">
    <property type="entry name" value="Bact_2-comp_sensor_kinase"/>
</dbReference>
<dbReference type="Gene3D" id="3.30.565.10">
    <property type="entry name" value="Histidine kinase-like ATPase, C-terminal domain"/>
    <property type="match status" value="1"/>
</dbReference>
<organism evidence="3 4">
    <name type="scientific">Marinigracilibium pacificum</name>
    <dbReference type="NCBI Taxonomy" id="2729599"/>
    <lineage>
        <taxon>Bacteria</taxon>
        <taxon>Pseudomonadati</taxon>
        <taxon>Bacteroidota</taxon>
        <taxon>Cytophagia</taxon>
        <taxon>Cytophagales</taxon>
        <taxon>Flammeovirgaceae</taxon>
        <taxon>Marinigracilibium</taxon>
    </lineage>
</organism>
<keyword evidence="4" id="KW-1185">Reference proteome</keyword>
<evidence type="ECO:0000256" key="1">
    <source>
        <dbReference type="SAM" id="Phobius"/>
    </source>
</evidence>